<dbReference type="AlphaFoldDB" id="A0A0S6U898"/>
<sequence length="192" mass="21210">MTVFLGVIQAVTNDKVIRDAKTAVINMNIYQTPFRFVQDGAGFDAQGLAGLEVLQQVFQGQAGVDNILNNQEMLVLHRYLQILQNSDCPRCAGAGPIAGNGHKIKLQGNGDLPHQVGQENNRPFENTNHQQVLPGVIAANSRTHFLHPLLNIGGADQNLGNIFVHSFFLPRSNLLYLIYRLTVYHNLVIFAI</sequence>
<organism evidence="1">
    <name type="scientific">Moorella thermoacetica Y72</name>
    <dbReference type="NCBI Taxonomy" id="1325331"/>
    <lineage>
        <taxon>Bacteria</taxon>
        <taxon>Bacillati</taxon>
        <taxon>Bacillota</taxon>
        <taxon>Clostridia</taxon>
        <taxon>Neomoorellales</taxon>
        <taxon>Neomoorellaceae</taxon>
        <taxon>Neomoorella</taxon>
    </lineage>
</organism>
<reference evidence="1" key="1">
    <citation type="journal article" date="2014" name="Gene">
        <title>Genome-guided analysis of transformation efficiency and carbon dioxide assimilation by Moorella thermoacetica Y72.</title>
        <authorList>
            <person name="Tsukahara K."/>
            <person name="Kita A."/>
            <person name="Nakashimada Y."/>
            <person name="Hoshino T."/>
            <person name="Murakami K."/>
        </authorList>
    </citation>
    <scope>NUCLEOTIDE SEQUENCE [LARGE SCALE GENOMIC DNA]</scope>
    <source>
        <strain evidence="1">Y72</strain>
    </source>
</reference>
<name>A0A0S6U898_NEOTH</name>
<proteinExistence type="predicted"/>
<dbReference type="Proteomes" id="UP000063718">
    <property type="component" value="Unassembled WGS sequence"/>
</dbReference>
<protein>
    <submittedName>
        <fullName evidence="1">DNA polymerase III, gamma/tau subunits</fullName>
    </submittedName>
</protein>
<accession>A0A0S6U898</accession>
<dbReference type="EMBL" id="DF238840">
    <property type="protein sequence ID" value="GAF25329.1"/>
    <property type="molecule type" value="Genomic_DNA"/>
</dbReference>
<evidence type="ECO:0000313" key="1">
    <source>
        <dbReference type="EMBL" id="GAF25329.1"/>
    </source>
</evidence>
<gene>
    <name evidence="1" type="ORF">MTY_0661</name>
</gene>